<feature type="transmembrane region" description="Helical" evidence="7">
    <location>
        <begin position="12"/>
        <end position="32"/>
    </location>
</feature>
<protein>
    <submittedName>
        <fullName evidence="9">Sugar transferase</fullName>
    </submittedName>
</protein>
<comment type="subcellular location">
    <subcellularLocation>
        <location evidence="1">Membrane</location>
        <topology evidence="1">Multi-pass membrane protein</topology>
    </subcellularLocation>
</comment>
<sequence>MSGRKKNINWYLISDYIFSVITWLLYGMYIGANVLENPFFPGSALIALLWVLIYAFTGSYHRSLYEKSRLNELTGTLVFTFTGCFVLAFCGFDDSLKNFSHFFFYFIVQFLLIALGRSILLYRVKRQLIKGEIFFNTLIIGNNVNAVKLYKELNRNFSYLGFKVVGFVTLTEETRNGLGKWIPHLGSTQKLAAIVDQYKIEKVILSPDKKQDGIAEELINVLAQKDVDIKLVPNTIDIISGSVKTTNVLGAVLIDIQSSALSPREQNVKRLIDVLFSVIALVVSSPALLFLAIRTALSSPGGIFYSQERIGYKGKPFTIYKFRSMVADAEKDGPALSSDNDPRITKWGKTMRKWRLDELPQLWNIIRGDMSFVGPRPERREYIDQLMLQTPYYRYLLKAKPGLTSWGMVQFGYASNVEEMIQRMEYDLVYIENASLLLDLKIMAHTMRIILSGKGK</sequence>
<evidence type="ECO:0000256" key="2">
    <source>
        <dbReference type="ARBA" id="ARBA00006464"/>
    </source>
</evidence>
<keyword evidence="3 9" id="KW-0808">Transferase</keyword>
<dbReference type="EMBL" id="JAACJS010000015">
    <property type="protein sequence ID" value="NCI50870.1"/>
    <property type="molecule type" value="Genomic_DNA"/>
</dbReference>
<proteinExistence type="inferred from homology"/>
<feature type="transmembrane region" description="Helical" evidence="7">
    <location>
        <begin position="38"/>
        <end position="58"/>
    </location>
</feature>
<evidence type="ECO:0000256" key="5">
    <source>
        <dbReference type="ARBA" id="ARBA00022989"/>
    </source>
</evidence>
<keyword evidence="10" id="KW-1185">Reference proteome</keyword>
<evidence type="ECO:0000313" key="10">
    <source>
        <dbReference type="Proteomes" id="UP000753802"/>
    </source>
</evidence>
<evidence type="ECO:0000256" key="6">
    <source>
        <dbReference type="ARBA" id="ARBA00023136"/>
    </source>
</evidence>
<accession>A0ABX0A0V5</accession>
<dbReference type="Proteomes" id="UP000753802">
    <property type="component" value="Unassembled WGS sequence"/>
</dbReference>
<keyword evidence="5 7" id="KW-1133">Transmembrane helix</keyword>
<keyword evidence="6 7" id="KW-0472">Membrane</keyword>
<feature type="transmembrane region" description="Helical" evidence="7">
    <location>
        <begin position="70"/>
        <end position="90"/>
    </location>
</feature>
<dbReference type="Pfam" id="PF13727">
    <property type="entry name" value="CoA_binding_3"/>
    <property type="match status" value="1"/>
</dbReference>
<name>A0ABX0A0V5_9BACT</name>
<dbReference type="InterPro" id="IPR017475">
    <property type="entry name" value="EPS_sugar_tfrase"/>
</dbReference>
<evidence type="ECO:0000313" key="9">
    <source>
        <dbReference type="EMBL" id="NCI50870.1"/>
    </source>
</evidence>
<evidence type="ECO:0000256" key="3">
    <source>
        <dbReference type="ARBA" id="ARBA00022679"/>
    </source>
</evidence>
<dbReference type="PANTHER" id="PTHR30576">
    <property type="entry name" value="COLANIC BIOSYNTHESIS UDP-GLUCOSE LIPID CARRIER TRANSFERASE"/>
    <property type="match status" value="1"/>
</dbReference>
<evidence type="ECO:0000259" key="8">
    <source>
        <dbReference type="Pfam" id="PF02397"/>
    </source>
</evidence>
<comment type="caution">
    <text evidence="9">The sequence shown here is derived from an EMBL/GenBank/DDBJ whole genome shotgun (WGS) entry which is preliminary data.</text>
</comment>
<dbReference type="NCBIfam" id="TIGR03025">
    <property type="entry name" value="EPS_sugtrans"/>
    <property type="match status" value="1"/>
</dbReference>
<evidence type="ECO:0000256" key="7">
    <source>
        <dbReference type="SAM" id="Phobius"/>
    </source>
</evidence>
<keyword evidence="4 7" id="KW-0812">Transmembrane</keyword>
<dbReference type="PANTHER" id="PTHR30576:SF0">
    <property type="entry name" value="UNDECAPRENYL-PHOSPHATE N-ACETYLGALACTOSAMINYL 1-PHOSPHATE TRANSFERASE-RELATED"/>
    <property type="match status" value="1"/>
</dbReference>
<reference evidence="9 10" key="1">
    <citation type="submission" date="2020-01" db="EMBL/GenBank/DDBJ databases">
        <title>Genome analysis.</title>
        <authorList>
            <person name="Wu S."/>
            <person name="Wang G."/>
        </authorList>
    </citation>
    <scope>NUCLEOTIDE SEQUENCE [LARGE SCALE GENOMIC DNA]</scope>
    <source>
        <strain evidence="9 10">SYL130</strain>
    </source>
</reference>
<comment type="similarity">
    <text evidence="2">Belongs to the bacterial sugar transferase family.</text>
</comment>
<dbReference type="Pfam" id="PF02397">
    <property type="entry name" value="Bac_transf"/>
    <property type="match status" value="1"/>
</dbReference>
<dbReference type="GO" id="GO:0016740">
    <property type="term" value="F:transferase activity"/>
    <property type="evidence" value="ECO:0007669"/>
    <property type="project" value="UniProtKB-KW"/>
</dbReference>
<evidence type="ECO:0000256" key="4">
    <source>
        <dbReference type="ARBA" id="ARBA00022692"/>
    </source>
</evidence>
<dbReference type="InterPro" id="IPR003362">
    <property type="entry name" value="Bact_transf"/>
</dbReference>
<gene>
    <name evidence="9" type="ORF">GWC95_13105</name>
</gene>
<feature type="transmembrane region" description="Helical" evidence="7">
    <location>
        <begin position="102"/>
        <end position="122"/>
    </location>
</feature>
<dbReference type="Gene3D" id="3.40.50.720">
    <property type="entry name" value="NAD(P)-binding Rossmann-like Domain"/>
    <property type="match status" value="1"/>
</dbReference>
<feature type="transmembrane region" description="Helical" evidence="7">
    <location>
        <begin position="271"/>
        <end position="293"/>
    </location>
</feature>
<feature type="domain" description="Bacterial sugar transferase" evidence="8">
    <location>
        <begin position="269"/>
        <end position="451"/>
    </location>
</feature>
<dbReference type="RefSeq" id="WP_161819175.1">
    <property type="nucleotide sequence ID" value="NZ_JAACJS010000015.1"/>
</dbReference>
<organism evidence="9 10">
    <name type="scientific">Sediminibacterium roseum</name>
    <dbReference type="NCBI Taxonomy" id="1978412"/>
    <lineage>
        <taxon>Bacteria</taxon>
        <taxon>Pseudomonadati</taxon>
        <taxon>Bacteroidota</taxon>
        <taxon>Chitinophagia</taxon>
        <taxon>Chitinophagales</taxon>
        <taxon>Chitinophagaceae</taxon>
        <taxon>Sediminibacterium</taxon>
    </lineage>
</organism>
<evidence type="ECO:0000256" key="1">
    <source>
        <dbReference type="ARBA" id="ARBA00004141"/>
    </source>
</evidence>